<sequence length="708" mass="78658">MKDSGSLVHVSFTPGDVMSLQSSRYPNRCHRQCRSLSWVYYLLVALVLFLLRRSDSSPVKHSANPLADEVPTIVFANGYDLTARHASSSDRSISEHWSFDDEPSTSKLPSSVLLEGPSPSPVSTYEAREEEIFPSFLGSDASARSRSSLSSEPEGEASAEGLSSQRPTRRQHGLLPEDYPTPPMLSSASSSASSSDFEGGASAERFQSSWTEWMTYKDKRAKEELGELCRGIQRSDRVAQSDYRFFTLMEEGLPEGARLPIRVLSHDMVTGSLTASLSSASSLSGEGSGGEEQEEGSLNENLALVYSRGRILGTGARSIVVQADFLESGAPSSPRGRRKRRDQRDKSPQASKKEETSSTQTGGKAGFFARLRMRKQKGRAPGKPAYPPLALRFLVRNVRGVHRSGDADDPFASEDDVEAYIMKESFEEERLLNLAGRRGGSELLRKTYGMLFPCATGQLEGYPSILRTVSSATSWRDLLNFFTVSSLVGGALGMLQESMMVTPSVRVYVTKKLIKLVAHLHHLGLVHRNLTSLNVLVDYTGELYLSGFRHVLEIGQTFACREVVSAHTVEPWLALCELHFPDRQMTAHYTSDAWSLGMMIFTWLCRDYPFDNMNYVSMGETDRLASAKVIAALYDSFVVSSENEDKPFRAPVKWERCKTFRPELHPEVKDAVEGLLDVNPKTRYRPYNMITEHPLFRADDPTTPESST</sequence>
<keyword evidence="4" id="KW-0547">Nucleotide-binding</keyword>
<feature type="region of interest" description="Disordered" evidence="9">
    <location>
        <begin position="92"/>
        <end position="125"/>
    </location>
</feature>
<evidence type="ECO:0000256" key="3">
    <source>
        <dbReference type="ARBA" id="ARBA00022679"/>
    </source>
</evidence>
<dbReference type="AlphaFoldDB" id="A0A2C6KVP9"/>
<dbReference type="SUPFAM" id="SSF56112">
    <property type="entry name" value="Protein kinase-like (PK-like)"/>
    <property type="match status" value="1"/>
</dbReference>
<organism evidence="12 13">
    <name type="scientific">Cystoisospora suis</name>
    <dbReference type="NCBI Taxonomy" id="483139"/>
    <lineage>
        <taxon>Eukaryota</taxon>
        <taxon>Sar</taxon>
        <taxon>Alveolata</taxon>
        <taxon>Apicomplexa</taxon>
        <taxon>Conoidasida</taxon>
        <taxon>Coccidia</taxon>
        <taxon>Eucoccidiorida</taxon>
        <taxon>Eimeriorina</taxon>
        <taxon>Sarcocystidae</taxon>
        <taxon>Cystoisospora</taxon>
    </lineage>
</organism>
<keyword evidence="3" id="KW-0808">Transferase</keyword>
<keyword evidence="10" id="KW-0472">Membrane</keyword>
<accession>A0A2C6KVP9</accession>
<feature type="region of interest" description="Disordered" evidence="9">
    <location>
        <begin position="278"/>
        <end position="297"/>
    </location>
</feature>
<feature type="compositionally biased region" description="Basic and acidic residues" evidence="9">
    <location>
        <begin position="342"/>
        <end position="356"/>
    </location>
</feature>
<dbReference type="InterPro" id="IPR000719">
    <property type="entry name" value="Prot_kinase_dom"/>
</dbReference>
<proteinExistence type="predicted"/>
<keyword evidence="10" id="KW-1133">Transmembrane helix</keyword>
<keyword evidence="2" id="KW-0723">Serine/threonine-protein kinase</keyword>
<dbReference type="PANTHER" id="PTHR43895:SF32">
    <property type="entry name" value="SERINE_THREONINE-PROTEIN KINASE CHK1"/>
    <property type="match status" value="1"/>
</dbReference>
<dbReference type="InterPro" id="IPR011009">
    <property type="entry name" value="Kinase-like_dom_sf"/>
</dbReference>
<feature type="region of interest" description="Disordered" evidence="9">
    <location>
        <begin position="141"/>
        <end position="200"/>
    </location>
</feature>
<feature type="compositionally biased region" description="Low complexity" evidence="9">
    <location>
        <begin position="186"/>
        <end position="195"/>
    </location>
</feature>
<dbReference type="EC" id="2.7.11.1" evidence="1"/>
<evidence type="ECO:0000313" key="12">
    <source>
        <dbReference type="EMBL" id="PHJ20194.1"/>
    </source>
</evidence>
<evidence type="ECO:0000256" key="5">
    <source>
        <dbReference type="ARBA" id="ARBA00022777"/>
    </source>
</evidence>
<reference evidence="12 13" key="1">
    <citation type="journal article" date="2017" name="Int. J. Parasitol.">
        <title>The genome of the protozoan parasite Cystoisospora suis and a reverse vaccinology approach to identify vaccine candidates.</title>
        <authorList>
            <person name="Palmieri N."/>
            <person name="Shrestha A."/>
            <person name="Ruttkowski B."/>
            <person name="Beck T."/>
            <person name="Vogl C."/>
            <person name="Tomley F."/>
            <person name="Blake D.P."/>
            <person name="Joachim A."/>
        </authorList>
    </citation>
    <scope>NUCLEOTIDE SEQUENCE [LARGE SCALE GENOMIC DNA]</scope>
    <source>
        <strain evidence="12 13">Wien I</strain>
    </source>
</reference>
<evidence type="ECO:0000256" key="7">
    <source>
        <dbReference type="ARBA" id="ARBA00047899"/>
    </source>
</evidence>
<dbReference type="PROSITE" id="PS50011">
    <property type="entry name" value="PROTEIN_KINASE_DOM"/>
    <property type="match status" value="1"/>
</dbReference>
<dbReference type="InterPro" id="IPR027916">
    <property type="entry name" value="Kinase-like_dom_ROP"/>
</dbReference>
<dbReference type="Proteomes" id="UP000221165">
    <property type="component" value="Unassembled WGS sequence"/>
</dbReference>
<feature type="transmembrane region" description="Helical" evidence="10">
    <location>
        <begin position="33"/>
        <end position="51"/>
    </location>
</feature>
<keyword evidence="10" id="KW-0812">Transmembrane</keyword>
<dbReference type="Pfam" id="PF14531">
    <property type="entry name" value="Kinase-like"/>
    <property type="match status" value="1"/>
</dbReference>
<keyword evidence="13" id="KW-1185">Reference proteome</keyword>
<dbReference type="VEuPathDB" id="ToxoDB:CSUI_005981"/>
<keyword evidence="6" id="KW-0067">ATP-binding</keyword>
<dbReference type="OrthoDB" id="10252354at2759"/>
<dbReference type="Gene3D" id="1.10.510.10">
    <property type="entry name" value="Transferase(Phosphotransferase) domain 1"/>
    <property type="match status" value="1"/>
</dbReference>
<feature type="compositionally biased region" description="Low complexity" evidence="9">
    <location>
        <begin position="141"/>
        <end position="164"/>
    </location>
</feature>
<evidence type="ECO:0000256" key="4">
    <source>
        <dbReference type="ARBA" id="ARBA00022741"/>
    </source>
</evidence>
<dbReference type="GeneID" id="94429357"/>
<feature type="region of interest" description="Disordered" evidence="9">
    <location>
        <begin position="328"/>
        <end position="367"/>
    </location>
</feature>
<dbReference type="GO" id="GO:0004674">
    <property type="term" value="F:protein serine/threonine kinase activity"/>
    <property type="evidence" value="ECO:0007669"/>
    <property type="project" value="UniProtKB-KW"/>
</dbReference>
<evidence type="ECO:0000259" key="11">
    <source>
        <dbReference type="PROSITE" id="PS50011"/>
    </source>
</evidence>
<evidence type="ECO:0000256" key="8">
    <source>
        <dbReference type="ARBA" id="ARBA00048679"/>
    </source>
</evidence>
<comment type="caution">
    <text evidence="12">The sequence shown here is derived from an EMBL/GenBank/DDBJ whole genome shotgun (WGS) entry which is preliminary data.</text>
</comment>
<dbReference type="SMART" id="SM00220">
    <property type="entry name" value="S_TKc"/>
    <property type="match status" value="1"/>
</dbReference>
<dbReference type="GO" id="GO:0007165">
    <property type="term" value="P:signal transduction"/>
    <property type="evidence" value="ECO:0007669"/>
    <property type="project" value="TreeGrafter"/>
</dbReference>
<dbReference type="PANTHER" id="PTHR43895">
    <property type="entry name" value="CALCIUM/CALMODULIN-DEPENDENT PROTEIN KINASE KINASE-RELATED"/>
    <property type="match status" value="1"/>
</dbReference>
<evidence type="ECO:0000256" key="10">
    <source>
        <dbReference type="SAM" id="Phobius"/>
    </source>
</evidence>
<evidence type="ECO:0000256" key="1">
    <source>
        <dbReference type="ARBA" id="ARBA00012513"/>
    </source>
</evidence>
<dbReference type="EMBL" id="MIGC01002970">
    <property type="protein sequence ID" value="PHJ20194.1"/>
    <property type="molecule type" value="Genomic_DNA"/>
</dbReference>
<evidence type="ECO:0000256" key="6">
    <source>
        <dbReference type="ARBA" id="ARBA00022840"/>
    </source>
</evidence>
<keyword evidence="5 12" id="KW-0418">Kinase</keyword>
<protein>
    <recommendedName>
        <fullName evidence="1">non-specific serine/threonine protein kinase</fullName>
        <ecNumber evidence="1">2.7.11.1</ecNumber>
    </recommendedName>
</protein>
<evidence type="ECO:0000313" key="13">
    <source>
        <dbReference type="Proteomes" id="UP000221165"/>
    </source>
</evidence>
<gene>
    <name evidence="12" type="ORF">CSUI_005981</name>
</gene>
<evidence type="ECO:0000256" key="2">
    <source>
        <dbReference type="ARBA" id="ARBA00022527"/>
    </source>
</evidence>
<dbReference type="RefSeq" id="XP_067921885.1">
    <property type="nucleotide sequence ID" value="XM_068066146.1"/>
</dbReference>
<comment type="catalytic activity">
    <reaction evidence="7">
        <text>L-threonyl-[protein] + ATP = O-phospho-L-threonyl-[protein] + ADP + H(+)</text>
        <dbReference type="Rhea" id="RHEA:46608"/>
        <dbReference type="Rhea" id="RHEA-COMP:11060"/>
        <dbReference type="Rhea" id="RHEA-COMP:11605"/>
        <dbReference type="ChEBI" id="CHEBI:15378"/>
        <dbReference type="ChEBI" id="CHEBI:30013"/>
        <dbReference type="ChEBI" id="CHEBI:30616"/>
        <dbReference type="ChEBI" id="CHEBI:61977"/>
        <dbReference type="ChEBI" id="CHEBI:456216"/>
        <dbReference type="EC" id="2.7.11.1"/>
    </reaction>
</comment>
<evidence type="ECO:0000256" key="9">
    <source>
        <dbReference type="SAM" id="MobiDB-lite"/>
    </source>
</evidence>
<dbReference type="GO" id="GO:0005524">
    <property type="term" value="F:ATP binding"/>
    <property type="evidence" value="ECO:0007669"/>
    <property type="project" value="UniProtKB-KW"/>
</dbReference>
<comment type="catalytic activity">
    <reaction evidence="8">
        <text>L-seryl-[protein] + ATP = O-phospho-L-seryl-[protein] + ADP + H(+)</text>
        <dbReference type="Rhea" id="RHEA:17989"/>
        <dbReference type="Rhea" id="RHEA-COMP:9863"/>
        <dbReference type="Rhea" id="RHEA-COMP:11604"/>
        <dbReference type="ChEBI" id="CHEBI:15378"/>
        <dbReference type="ChEBI" id="CHEBI:29999"/>
        <dbReference type="ChEBI" id="CHEBI:30616"/>
        <dbReference type="ChEBI" id="CHEBI:83421"/>
        <dbReference type="ChEBI" id="CHEBI:456216"/>
        <dbReference type="EC" id="2.7.11.1"/>
    </reaction>
</comment>
<feature type="domain" description="Protein kinase" evidence="11">
    <location>
        <begin position="306"/>
        <end position="696"/>
    </location>
</feature>
<name>A0A2C6KVP9_9APIC</name>